<dbReference type="SMART" id="SM01130">
    <property type="entry name" value="DHDPS"/>
    <property type="match status" value="1"/>
</dbReference>
<evidence type="ECO:0000256" key="5">
    <source>
        <dbReference type="PIRSR" id="PIRSR001365-2"/>
    </source>
</evidence>
<protein>
    <submittedName>
        <fullName evidence="6">Dihydrodipicolinate synthase family protein</fullName>
    </submittedName>
</protein>
<dbReference type="OrthoDB" id="3175637at2"/>
<dbReference type="AlphaFoldDB" id="A0A345HY01"/>
<sequence>MVTRDIITAVPVAFRDDGSLDLAGSRAILRHVAASGNEGAFVVGTTGEFPALSHSERGELVAASVEELSPHMRVVVHVGAASLFEVLALLDQARRAGATEVAVITPYYLPATDTALLDFYRRIAESATGLDVYVYVYRRRTGNFVTPSLMTKLAALPNIVGAKVSEEPLEQIAEYRSVVPSDFVLYTGADRQLGSAAGFGAQGVVSGVSSVLPKPFRALVAALASGDPAATAAAQAAVDDAVDAVAGDMGRMKAVYSLLGVPAGTTRMAMEPPSKEVLARLAQVVERYA</sequence>
<dbReference type="Gene3D" id="3.20.20.70">
    <property type="entry name" value="Aldolase class I"/>
    <property type="match status" value="1"/>
</dbReference>
<dbReference type="SUPFAM" id="SSF51569">
    <property type="entry name" value="Aldolase"/>
    <property type="match status" value="1"/>
</dbReference>
<dbReference type="KEGG" id="spad:DVK44_32040"/>
<evidence type="ECO:0000313" key="7">
    <source>
        <dbReference type="Proteomes" id="UP000253868"/>
    </source>
</evidence>
<feature type="binding site" evidence="5">
    <location>
        <position position="205"/>
    </location>
    <ligand>
        <name>pyruvate</name>
        <dbReference type="ChEBI" id="CHEBI:15361"/>
    </ligand>
</feature>
<feature type="active site" description="Schiff-base intermediate with substrate" evidence="4">
    <location>
        <position position="163"/>
    </location>
</feature>
<evidence type="ECO:0000313" key="6">
    <source>
        <dbReference type="EMBL" id="AXG81575.1"/>
    </source>
</evidence>
<name>A0A345HY01_9ACTN</name>
<dbReference type="EMBL" id="CP031194">
    <property type="protein sequence ID" value="AXG81575.1"/>
    <property type="molecule type" value="Genomic_DNA"/>
</dbReference>
<accession>A0A345HY01</accession>
<evidence type="ECO:0000256" key="3">
    <source>
        <dbReference type="PIRNR" id="PIRNR001365"/>
    </source>
</evidence>
<feature type="active site" description="Proton donor/acceptor" evidence="4">
    <location>
        <position position="135"/>
    </location>
</feature>
<gene>
    <name evidence="6" type="ORF">DVK44_32040</name>
</gene>
<comment type="similarity">
    <text evidence="1 3">Belongs to the DapA family.</text>
</comment>
<reference evidence="7" key="1">
    <citation type="submission" date="2018-07" db="EMBL/GenBank/DDBJ databases">
        <authorList>
            <person name="Zhao J."/>
        </authorList>
    </citation>
    <scope>NUCLEOTIDE SEQUENCE [LARGE SCALE GENOMIC DNA]</scope>
    <source>
        <strain evidence="7">GSSD-12</strain>
    </source>
</reference>
<proteinExistence type="inferred from homology"/>
<dbReference type="GO" id="GO:0008840">
    <property type="term" value="F:4-hydroxy-tetrahydrodipicolinate synthase activity"/>
    <property type="evidence" value="ECO:0007669"/>
    <property type="project" value="TreeGrafter"/>
</dbReference>
<evidence type="ECO:0000256" key="4">
    <source>
        <dbReference type="PIRSR" id="PIRSR001365-1"/>
    </source>
</evidence>
<keyword evidence="2 3" id="KW-0456">Lyase</keyword>
<evidence type="ECO:0000256" key="2">
    <source>
        <dbReference type="ARBA" id="ARBA00023239"/>
    </source>
</evidence>
<dbReference type="PANTHER" id="PTHR12128:SF66">
    <property type="entry name" value="4-HYDROXY-2-OXOGLUTARATE ALDOLASE, MITOCHONDRIAL"/>
    <property type="match status" value="1"/>
</dbReference>
<dbReference type="RefSeq" id="WP_114664116.1">
    <property type="nucleotide sequence ID" value="NZ_CP031194.1"/>
</dbReference>
<dbReference type="Pfam" id="PF00701">
    <property type="entry name" value="DHDPS"/>
    <property type="match status" value="1"/>
</dbReference>
<organism evidence="6 7">
    <name type="scientific">Streptomyces paludis</name>
    <dbReference type="NCBI Taxonomy" id="2282738"/>
    <lineage>
        <taxon>Bacteria</taxon>
        <taxon>Bacillati</taxon>
        <taxon>Actinomycetota</taxon>
        <taxon>Actinomycetes</taxon>
        <taxon>Kitasatosporales</taxon>
        <taxon>Streptomycetaceae</taxon>
        <taxon>Streptomyces</taxon>
    </lineage>
</organism>
<dbReference type="PANTHER" id="PTHR12128">
    <property type="entry name" value="DIHYDRODIPICOLINATE SYNTHASE"/>
    <property type="match status" value="1"/>
</dbReference>
<dbReference type="Proteomes" id="UP000253868">
    <property type="component" value="Chromosome"/>
</dbReference>
<dbReference type="InterPro" id="IPR002220">
    <property type="entry name" value="DapA-like"/>
</dbReference>
<dbReference type="PIRSF" id="PIRSF001365">
    <property type="entry name" value="DHDPS"/>
    <property type="match status" value="1"/>
</dbReference>
<keyword evidence="7" id="KW-1185">Reference proteome</keyword>
<evidence type="ECO:0000256" key="1">
    <source>
        <dbReference type="ARBA" id="ARBA00007592"/>
    </source>
</evidence>
<dbReference type="CDD" id="cd00408">
    <property type="entry name" value="DHDPS-like"/>
    <property type="match status" value="1"/>
</dbReference>
<feature type="binding site" evidence="5">
    <location>
        <position position="46"/>
    </location>
    <ligand>
        <name>pyruvate</name>
        <dbReference type="ChEBI" id="CHEBI:15361"/>
    </ligand>
</feature>
<dbReference type="InterPro" id="IPR013785">
    <property type="entry name" value="Aldolase_TIM"/>
</dbReference>
<dbReference type="PRINTS" id="PR00146">
    <property type="entry name" value="DHPICSNTHASE"/>
</dbReference>